<comment type="pathway">
    <text evidence="1 9">Cofactor metabolism; pyridoxal 5'-phosphate salvage; pyridoxal 5'-phosphate from pyridoxamine 5'-phosphate: step 1/1.</text>
</comment>
<evidence type="ECO:0000313" key="15">
    <source>
        <dbReference type="Proteomes" id="UP000616201"/>
    </source>
</evidence>
<feature type="domain" description="Pyridoxamine 5'-phosphate oxidase N-terminal" evidence="12">
    <location>
        <begin position="38"/>
        <end position="161"/>
    </location>
</feature>
<dbReference type="InterPro" id="IPR019740">
    <property type="entry name" value="Pyridox_Oxase_CS"/>
</dbReference>
<feature type="binding site" evidence="9 11">
    <location>
        <begin position="80"/>
        <end position="81"/>
    </location>
    <ligand>
        <name>FMN</name>
        <dbReference type="ChEBI" id="CHEBI:58210"/>
    </ligand>
</feature>
<gene>
    <name evidence="9 14" type="primary">pdxH</name>
    <name evidence="14" type="ORF">C4F49_16360</name>
</gene>
<evidence type="ECO:0000259" key="13">
    <source>
        <dbReference type="Pfam" id="PF10590"/>
    </source>
</evidence>
<dbReference type="HAMAP" id="MF_01629">
    <property type="entry name" value="PdxH"/>
    <property type="match status" value="1"/>
</dbReference>
<feature type="binding site" evidence="9 11">
    <location>
        <position position="87"/>
    </location>
    <ligand>
        <name>FMN</name>
        <dbReference type="ChEBI" id="CHEBI:58210"/>
    </ligand>
</feature>
<evidence type="ECO:0000256" key="8">
    <source>
        <dbReference type="ARBA" id="ARBA00023096"/>
    </source>
</evidence>
<evidence type="ECO:0000256" key="11">
    <source>
        <dbReference type="PIRSR" id="PIRSR000190-2"/>
    </source>
</evidence>
<dbReference type="GO" id="GO:0004733">
    <property type="term" value="F:pyridoxamine phosphate oxidase activity"/>
    <property type="evidence" value="ECO:0007669"/>
    <property type="project" value="UniProtKB-UniRule"/>
</dbReference>
<evidence type="ECO:0000313" key="14">
    <source>
        <dbReference type="EMBL" id="MBE8715257.1"/>
    </source>
</evidence>
<evidence type="ECO:0000256" key="6">
    <source>
        <dbReference type="ARBA" id="ARBA00022643"/>
    </source>
</evidence>
<feature type="domain" description="Pyridoxine 5'-phosphate oxidase dimerisation C-terminal" evidence="13">
    <location>
        <begin position="177"/>
        <end position="218"/>
    </location>
</feature>
<keyword evidence="7 9" id="KW-0560">Oxidoreductase</keyword>
<dbReference type="PIRSF" id="PIRSF000190">
    <property type="entry name" value="Pyd_amn-ph_oxd"/>
    <property type="match status" value="1"/>
</dbReference>
<comment type="catalytic activity">
    <reaction evidence="9">
        <text>pyridoxine 5'-phosphate + O2 = pyridoxal 5'-phosphate + H2O2</text>
        <dbReference type="Rhea" id="RHEA:15149"/>
        <dbReference type="ChEBI" id="CHEBI:15379"/>
        <dbReference type="ChEBI" id="CHEBI:16240"/>
        <dbReference type="ChEBI" id="CHEBI:58589"/>
        <dbReference type="ChEBI" id="CHEBI:597326"/>
        <dbReference type="EC" id="1.4.3.5"/>
    </reaction>
</comment>
<dbReference type="GO" id="GO:0008615">
    <property type="term" value="P:pyridoxine biosynthetic process"/>
    <property type="evidence" value="ECO:0007669"/>
    <property type="project" value="UniProtKB-UniRule"/>
</dbReference>
<dbReference type="NCBIfam" id="TIGR00558">
    <property type="entry name" value="pdxH"/>
    <property type="match status" value="1"/>
</dbReference>
<sequence length="218" mass="25308">MSIQHKEIAAIREEYSKGYLLENDVLENPIFQFKKWFSEAISAEVKEPNAMVLSTVNQFQSPSSRVVLLKDIKDNGFSFFTNYESRKAEDMLENPKVSLLFFWQELQRQVRIEGVVSKLPSSDSDEYFSSRPRGSRIGAIASPQSQVIVNREELEAKVDLVTNEFSDLEIIPRPEFWGGYLVEPTLVEFWQGRSSRLHDRIVYELRDQANWLIKRLAP</sequence>
<evidence type="ECO:0000256" key="3">
    <source>
        <dbReference type="ARBA" id="ARBA00007301"/>
    </source>
</evidence>
<dbReference type="Pfam" id="PF01243">
    <property type="entry name" value="PNPOx_N"/>
    <property type="match status" value="1"/>
</dbReference>
<accession>A0A928YS15</accession>
<dbReference type="RefSeq" id="WP_196937101.1">
    <property type="nucleotide sequence ID" value="NZ_MU158698.1"/>
</dbReference>
<name>A0A928YS15_9SPHI</name>
<evidence type="ECO:0000256" key="1">
    <source>
        <dbReference type="ARBA" id="ARBA00004738"/>
    </source>
</evidence>
<dbReference type="Pfam" id="PF10590">
    <property type="entry name" value="PNP_phzG_C"/>
    <property type="match status" value="1"/>
</dbReference>
<dbReference type="PANTHER" id="PTHR10851:SF0">
    <property type="entry name" value="PYRIDOXINE-5'-PHOSPHATE OXIDASE"/>
    <property type="match status" value="1"/>
</dbReference>
<evidence type="ECO:0000256" key="4">
    <source>
        <dbReference type="ARBA" id="ARBA00011738"/>
    </source>
</evidence>
<feature type="binding site" evidence="10">
    <location>
        <begin position="12"/>
        <end position="15"/>
    </location>
    <ligand>
        <name>substrate</name>
    </ligand>
</feature>
<keyword evidence="8 9" id="KW-0664">Pyridoxine biosynthesis</keyword>
<proteinExistence type="inferred from homology"/>
<feature type="binding site" evidence="9 11">
    <location>
        <begin position="65"/>
        <end position="70"/>
    </location>
    <ligand>
        <name>FMN</name>
        <dbReference type="ChEBI" id="CHEBI:58210"/>
    </ligand>
</feature>
<comment type="function">
    <text evidence="9">Catalyzes the oxidation of either pyridoxine 5'-phosphate (PNP) or pyridoxamine 5'-phosphate (PMP) into pyridoxal 5'-phosphate (PLP).</text>
</comment>
<dbReference type="PROSITE" id="PS01064">
    <property type="entry name" value="PYRIDOX_OXIDASE"/>
    <property type="match status" value="1"/>
</dbReference>
<comment type="caution">
    <text evidence="14">The sequence shown here is derived from an EMBL/GenBank/DDBJ whole genome shotgun (WGS) entry which is preliminary data.</text>
</comment>
<dbReference type="InterPro" id="IPR011576">
    <property type="entry name" value="Pyridox_Oxase_N"/>
</dbReference>
<reference evidence="14" key="1">
    <citation type="submission" date="2018-02" db="EMBL/GenBank/DDBJ databases">
        <authorList>
            <person name="Vasarhelyi B.M."/>
            <person name="Deshmukh S."/>
            <person name="Balint B."/>
            <person name="Kukolya J."/>
        </authorList>
    </citation>
    <scope>NUCLEOTIDE SEQUENCE</scope>
    <source>
        <strain evidence="14">KB22</strain>
    </source>
</reference>
<dbReference type="InterPro" id="IPR000659">
    <property type="entry name" value="Pyridox_Oxase"/>
</dbReference>
<evidence type="ECO:0000256" key="2">
    <source>
        <dbReference type="ARBA" id="ARBA00005037"/>
    </source>
</evidence>
<comment type="pathway">
    <text evidence="2 9">Cofactor metabolism; pyridoxal 5'-phosphate salvage; pyridoxal 5'-phosphate from pyridoxine 5'-phosphate: step 1/1.</text>
</comment>
<dbReference type="Proteomes" id="UP000616201">
    <property type="component" value="Unassembled WGS sequence"/>
</dbReference>
<feature type="binding site" evidence="9 11">
    <location>
        <begin position="144"/>
        <end position="145"/>
    </location>
    <ligand>
        <name>FMN</name>
        <dbReference type="ChEBI" id="CHEBI:58210"/>
    </ligand>
</feature>
<keyword evidence="6 9" id="KW-0288">FMN</keyword>
<feature type="binding site" evidence="9 11">
    <location>
        <position position="190"/>
    </location>
    <ligand>
        <name>FMN</name>
        <dbReference type="ChEBI" id="CHEBI:58210"/>
    </ligand>
</feature>
<evidence type="ECO:0000256" key="9">
    <source>
        <dbReference type="HAMAP-Rule" id="MF_01629"/>
    </source>
</evidence>
<feature type="binding site" evidence="9 11">
    <location>
        <position position="86"/>
    </location>
    <ligand>
        <name>FMN</name>
        <dbReference type="ChEBI" id="CHEBI:58210"/>
    </ligand>
</feature>
<dbReference type="InterPro" id="IPR012349">
    <property type="entry name" value="Split_barrel_FMN-bd"/>
</dbReference>
<feature type="binding site" evidence="9 11">
    <location>
        <position position="200"/>
    </location>
    <ligand>
        <name>FMN</name>
        <dbReference type="ChEBI" id="CHEBI:58210"/>
    </ligand>
</feature>
<feature type="binding site" evidence="9 10">
    <location>
        <position position="135"/>
    </location>
    <ligand>
        <name>substrate</name>
    </ligand>
</feature>
<evidence type="ECO:0000256" key="10">
    <source>
        <dbReference type="PIRSR" id="PIRSR000190-1"/>
    </source>
</evidence>
<feature type="binding site" evidence="9 10">
    <location>
        <begin position="196"/>
        <end position="198"/>
    </location>
    <ligand>
        <name>substrate</name>
    </ligand>
</feature>
<comment type="similarity">
    <text evidence="3 9">Belongs to the pyridoxamine 5'-phosphate oxidase family.</text>
</comment>
<dbReference type="EC" id="1.4.3.5" evidence="9"/>
<dbReference type="Gene3D" id="2.30.110.10">
    <property type="entry name" value="Electron Transport, Fmn-binding Protein, Chain A"/>
    <property type="match status" value="1"/>
</dbReference>
<feature type="binding site" evidence="9 10">
    <location>
        <position position="131"/>
    </location>
    <ligand>
        <name>substrate</name>
    </ligand>
</feature>
<dbReference type="InterPro" id="IPR019576">
    <property type="entry name" value="Pyridoxamine_oxidase_dimer_C"/>
</dbReference>
<dbReference type="FunFam" id="2.30.110.10:FF:000005">
    <property type="entry name" value="NAD(P)H-hydrate epimerase"/>
    <property type="match status" value="1"/>
</dbReference>
<keyword evidence="15" id="KW-1185">Reference proteome</keyword>
<dbReference type="AlphaFoldDB" id="A0A928YS15"/>
<dbReference type="SUPFAM" id="SSF50475">
    <property type="entry name" value="FMN-binding split barrel"/>
    <property type="match status" value="1"/>
</dbReference>
<feature type="binding site" evidence="9 10">
    <location>
        <position position="70"/>
    </location>
    <ligand>
        <name>substrate</name>
    </ligand>
</feature>
<dbReference type="EMBL" id="PRDK01000009">
    <property type="protein sequence ID" value="MBE8715257.1"/>
    <property type="molecule type" value="Genomic_DNA"/>
</dbReference>
<evidence type="ECO:0000256" key="7">
    <source>
        <dbReference type="ARBA" id="ARBA00023002"/>
    </source>
</evidence>
<dbReference type="NCBIfam" id="NF004231">
    <property type="entry name" value="PRK05679.1"/>
    <property type="match status" value="1"/>
</dbReference>
<keyword evidence="5 9" id="KW-0285">Flavoprotein</keyword>
<comment type="catalytic activity">
    <reaction evidence="9">
        <text>pyridoxamine 5'-phosphate + O2 + H2O = pyridoxal 5'-phosphate + H2O2 + NH4(+)</text>
        <dbReference type="Rhea" id="RHEA:15817"/>
        <dbReference type="ChEBI" id="CHEBI:15377"/>
        <dbReference type="ChEBI" id="CHEBI:15379"/>
        <dbReference type="ChEBI" id="CHEBI:16240"/>
        <dbReference type="ChEBI" id="CHEBI:28938"/>
        <dbReference type="ChEBI" id="CHEBI:58451"/>
        <dbReference type="ChEBI" id="CHEBI:597326"/>
        <dbReference type="EC" id="1.4.3.5"/>
    </reaction>
</comment>
<dbReference type="GO" id="GO:0010181">
    <property type="term" value="F:FMN binding"/>
    <property type="evidence" value="ECO:0007669"/>
    <property type="project" value="UniProtKB-UniRule"/>
</dbReference>
<evidence type="ECO:0000256" key="5">
    <source>
        <dbReference type="ARBA" id="ARBA00022630"/>
    </source>
</evidence>
<comment type="subunit">
    <text evidence="4 9">Homodimer.</text>
</comment>
<comment type="cofactor">
    <cofactor evidence="9 11">
        <name>FMN</name>
        <dbReference type="ChEBI" id="CHEBI:58210"/>
    </cofactor>
    <text evidence="9 11">Binds 1 FMN per subunit.</text>
</comment>
<feature type="binding site" evidence="9 10">
    <location>
        <position position="127"/>
    </location>
    <ligand>
        <name>substrate</name>
    </ligand>
</feature>
<dbReference type="PANTHER" id="PTHR10851">
    <property type="entry name" value="PYRIDOXINE-5-PHOSPHATE OXIDASE"/>
    <property type="match status" value="1"/>
</dbReference>
<feature type="binding site" evidence="9 11">
    <location>
        <position position="109"/>
    </location>
    <ligand>
        <name>FMN</name>
        <dbReference type="ChEBI" id="CHEBI:58210"/>
    </ligand>
</feature>
<protein>
    <recommendedName>
        <fullName evidence="9">Pyridoxine/pyridoxamine 5'-phosphate oxidase</fullName>
        <ecNumber evidence="9">1.4.3.5</ecNumber>
    </recommendedName>
    <alternativeName>
        <fullName evidence="9">PNP/PMP oxidase</fullName>
        <shortName evidence="9">PNPOx</shortName>
    </alternativeName>
    <alternativeName>
        <fullName evidence="9">Pyridoxal 5'-phosphate synthase</fullName>
    </alternativeName>
</protein>
<evidence type="ECO:0000259" key="12">
    <source>
        <dbReference type="Pfam" id="PF01243"/>
    </source>
</evidence>
<organism evidence="14 15">
    <name type="scientific">Sphingobacterium hungaricum</name>
    <dbReference type="NCBI Taxonomy" id="2082723"/>
    <lineage>
        <taxon>Bacteria</taxon>
        <taxon>Pseudomonadati</taxon>
        <taxon>Bacteroidota</taxon>
        <taxon>Sphingobacteriia</taxon>
        <taxon>Sphingobacteriales</taxon>
        <taxon>Sphingobacteriaceae</taxon>
        <taxon>Sphingobacterium</taxon>
    </lineage>
</organism>